<dbReference type="GO" id="GO:0016740">
    <property type="term" value="F:transferase activity"/>
    <property type="evidence" value="ECO:0007669"/>
    <property type="project" value="UniProtKB-KW"/>
</dbReference>
<dbReference type="InterPro" id="IPR050256">
    <property type="entry name" value="Glycosyltransferase_2"/>
</dbReference>
<evidence type="ECO:0000313" key="2">
    <source>
        <dbReference type="EMBL" id="QPJ65273.1"/>
    </source>
</evidence>
<accession>A0A7T0C2E0</accession>
<dbReference type="KEGG" id="nva:G3M78_07685"/>
<dbReference type="Pfam" id="PF00535">
    <property type="entry name" value="Glycos_transf_2"/>
    <property type="match status" value="1"/>
</dbReference>
<gene>
    <name evidence="2" type="ORF">G3M78_07685</name>
</gene>
<evidence type="ECO:0000259" key="1">
    <source>
        <dbReference type="Pfam" id="PF00535"/>
    </source>
</evidence>
<protein>
    <submittedName>
        <fullName evidence="2">Glycosyltransferase</fullName>
    </submittedName>
</protein>
<dbReference type="PANTHER" id="PTHR48090:SF7">
    <property type="entry name" value="RFBJ PROTEIN"/>
    <property type="match status" value="1"/>
</dbReference>
<dbReference type="Proteomes" id="UP000594464">
    <property type="component" value="Chromosome"/>
</dbReference>
<proteinExistence type="predicted"/>
<dbReference type="Gene3D" id="3.90.550.10">
    <property type="entry name" value="Spore Coat Polysaccharide Biosynthesis Protein SpsA, Chain A"/>
    <property type="match status" value="1"/>
</dbReference>
<dbReference type="InterPro" id="IPR001173">
    <property type="entry name" value="Glyco_trans_2-like"/>
</dbReference>
<dbReference type="EMBL" id="CP048620">
    <property type="protein sequence ID" value="QPJ65273.1"/>
    <property type="molecule type" value="Genomic_DNA"/>
</dbReference>
<organism evidence="2 3">
    <name type="scientific">Candidatus Nitrohelix vancouverensis</name>
    <dbReference type="NCBI Taxonomy" id="2705534"/>
    <lineage>
        <taxon>Bacteria</taxon>
        <taxon>Pseudomonadati</taxon>
        <taxon>Nitrospinota/Tectimicrobiota group</taxon>
        <taxon>Nitrospinota</taxon>
        <taxon>Nitrospinia</taxon>
        <taxon>Nitrospinales</taxon>
        <taxon>Nitrospinaceae</taxon>
        <taxon>Candidatus Nitrohelix</taxon>
    </lineage>
</organism>
<dbReference type="PANTHER" id="PTHR48090">
    <property type="entry name" value="UNDECAPRENYL-PHOSPHATE 4-DEOXY-4-FORMAMIDO-L-ARABINOSE TRANSFERASE-RELATED"/>
    <property type="match status" value="1"/>
</dbReference>
<reference evidence="3" key="1">
    <citation type="submission" date="2020-02" db="EMBL/GenBank/DDBJ databases">
        <title>Genomic and physiological characterization of two novel Nitrospinaceae genera.</title>
        <authorList>
            <person name="Mueller A.J."/>
            <person name="Jung M.-Y."/>
            <person name="Strachan C.R."/>
            <person name="Herbold C.W."/>
            <person name="Kirkegaard R.H."/>
            <person name="Daims H."/>
        </authorList>
    </citation>
    <scope>NUCLEOTIDE SEQUENCE [LARGE SCALE GENOMIC DNA]</scope>
</reference>
<dbReference type="InterPro" id="IPR029044">
    <property type="entry name" value="Nucleotide-diphossugar_trans"/>
</dbReference>
<keyword evidence="2" id="KW-0808">Transferase</keyword>
<feature type="domain" description="Glycosyltransferase 2-like" evidence="1">
    <location>
        <begin position="32"/>
        <end position="164"/>
    </location>
</feature>
<name>A0A7T0C2E0_9BACT</name>
<dbReference type="AlphaFoldDB" id="A0A7T0C2E0"/>
<dbReference type="SUPFAM" id="SSF53448">
    <property type="entry name" value="Nucleotide-diphospho-sugar transferases"/>
    <property type="match status" value="1"/>
</dbReference>
<evidence type="ECO:0000313" key="3">
    <source>
        <dbReference type="Proteomes" id="UP000594464"/>
    </source>
</evidence>
<sequence>MGDKLTTTLFVPALNEVDGLKAIMPKIDPSWFDQIIIADGNSQDGSVEYAESQGYEVMVQSQKGIRHAYIEGFPMIRGDIVVTFSPDGNCIPEHIPALIEKIKEGYDMVVASRYKDEAKSDDDDIVTGFGNYMFNFIIKLLHGYPYTDCMGIFRAYRTNVFYELGLDKEESYWQEQLYATKIGIEPLLSIRAAKMKMKIGEIPADEPPRIFGERKLQIFRWGASYLTQMITEFFSRKYRRK</sequence>